<protein>
    <recommendedName>
        <fullName evidence="8">Guanylate cyclase domain-containing protein</fullName>
    </recommendedName>
</protein>
<feature type="domain" description="Guanylate cyclase" evidence="8">
    <location>
        <begin position="338"/>
        <end position="469"/>
    </location>
</feature>
<dbReference type="SMART" id="SM00044">
    <property type="entry name" value="CYCc"/>
    <property type="match status" value="1"/>
</dbReference>
<evidence type="ECO:0000256" key="2">
    <source>
        <dbReference type="ARBA" id="ARBA00022692"/>
    </source>
</evidence>
<accession>A0A6C0DAG0</accession>
<dbReference type="Gene3D" id="3.30.70.1230">
    <property type="entry name" value="Nucleotide cyclase"/>
    <property type="match status" value="1"/>
</dbReference>
<feature type="transmembrane region" description="Helical" evidence="7">
    <location>
        <begin position="156"/>
        <end position="172"/>
    </location>
</feature>
<dbReference type="CDD" id="cd07302">
    <property type="entry name" value="CHD"/>
    <property type="match status" value="1"/>
</dbReference>
<keyword evidence="4 7" id="KW-1133">Transmembrane helix</keyword>
<feature type="transmembrane region" description="Helical" evidence="7">
    <location>
        <begin position="184"/>
        <end position="200"/>
    </location>
</feature>
<evidence type="ECO:0000256" key="5">
    <source>
        <dbReference type="ARBA" id="ARBA00023136"/>
    </source>
</evidence>
<dbReference type="GO" id="GO:0005886">
    <property type="term" value="C:plasma membrane"/>
    <property type="evidence" value="ECO:0007669"/>
    <property type="project" value="TreeGrafter"/>
</dbReference>
<sequence length="520" mass="61504">MLFNLLYLFSYCIIDDLLKWFYLSNFDLITIDTYHINIQTNANFYYTLTTINRFILSIYTFYIFYYLFVSKMKNIDSLILAFIYFKYTLSMFFSNNISLFEYEYSRAVMWVFATPIMLKMYCETNYLKLKDIRFNYHYVPCVLNVIIYPFKNNLAIYYTYTGLSLVPIYLFMKRLVSLEKAKFTKIYCCIWLMFVLLHLVEITKLMNIYDVNTLFLTADMIGKVTTNFVVHDNREYDYNITHLTDLQCINFITYMLHKIKQYEKNNVKKTIECTSMIKYIINKLNDFIPENKEELQIELLKKILPFGLEKDYINNANENANANANENENANKHYDMICILFTDIVNYTELAKKYDDKIIFQLLNNVYIKFDSIIKKYSYLQKIETIGDAYMVVGDIYRRENNHKLVIEEIILLSFDFLNEIKTIKTPDNNVLSIRIGINMGNVSIGILGTEIPRLCVVGNAVNVAARLQSTADLNTIQMSTHIYEKLTEIDFDRPLHIKKKDNVFLKNIGSVTTYNITHP</sequence>
<dbReference type="PROSITE" id="PS50125">
    <property type="entry name" value="GUANYLATE_CYCLASE_2"/>
    <property type="match status" value="1"/>
</dbReference>
<proteinExistence type="predicted"/>
<dbReference type="GO" id="GO:0001653">
    <property type="term" value="F:peptide receptor activity"/>
    <property type="evidence" value="ECO:0007669"/>
    <property type="project" value="TreeGrafter"/>
</dbReference>
<evidence type="ECO:0000259" key="8">
    <source>
        <dbReference type="PROSITE" id="PS50125"/>
    </source>
</evidence>
<dbReference type="InterPro" id="IPR050401">
    <property type="entry name" value="Cyclic_nucleotide_synthase"/>
</dbReference>
<feature type="transmembrane region" description="Helical" evidence="7">
    <location>
        <begin position="78"/>
        <end position="98"/>
    </location>
</feature>
<keyword evidence="3" id="KW-0547">Nucleotide-binding</keyword>
<dbReference type="PANTHER" id="PTHR11920:SF335">
    <property type="entry name" value="GUANYLATE CYCLASE"/>
    <property type="match status" value="1"/>
</dbReference>
<dbReference type="InterPro" id="IPR001054">
    <property type="entry name" value="A/G_cyclase"/>
</dbReference>
<dbReference type="GO" id="GO:0004383">
    <property type="term" value="F:guanylate cyclase activity"/>
    <property type="evidence" value="ECO:0007669"/>
    <property type="project" value="TreeGrafter"/>
</dbReference>
<evidence type="ECO:0000313" key="9">
    <source>
        <dbReference type="EMBL" id="QHT13848.1"/>
    </source>
</evidence>
<evidence type="ECO:0000256" key="1">
    <source>
        <dbReference type="ARBA" id="ARBA00004370"/>
    </source>
</evidence>
<dbReference type="PANTHER" id="PTHR11920">
    <property type="entry name" value="GUANYLYL CYCLASE"/>
    <property type="match status" value="1"/>
</dbReference>
<reference evidence="9" key="1">
    <citation type="journal article" date="2020" name="Nature">
        <title>Giant virus diversity and host interactions through global metagenomics.</title>
        <authorList>
            <person name="Schulz F."/>
            <person name="Roux S."/>
            <person name="Paez-Espino D."/>
            <person name="Jungbluth S."/>
            <person name="Walsh D.A."/>
            <person name="Denef V.J."/>
            <person name="McMahon K.D."/>
            <person name="Konstantinidis K.T."/>
            <person name="Eloe-Fadrosh E.A."/>
            <person name="Kyrpides N.C."/>
            <person name="Woyke T."/>
        </authorList>
    </citation>
    <scope>NUCLEOTIDE SEQUENCE</scope>
    <source>
        <strain evidence="9">GVMAG-M-3300023174-134</strain>
    </source>
</reference>
<evidence type="ECO:0000256" key="3">
    <source>
        <dbReference type="ARBA" id="ARBA00022741"/>
    </source>
</evidence>
<evidence type="ECO:0000256" key="7">
    <source>
        <dbReference type="SAM" id="Phobius"/>
    </source>
</evidence>
<evidence type="ECO:0000256" key="6">
    <source>
        <dbReference type="ARBA" id="ARBA00023239"/>
    </source>
</evidence>
<dbReference type="GO" id="GO:0007168">
    <property type="term" value="P:receptor guanylyl cyclase signaling pathway"/>
    <property type="evidence" value="ECO:0007669"/>
    <property type="project" value="TreeGrafter"/>
</dbReference>
<organism evidence="9">
    <name type="scientific">viral metagenome</name>
    <dbReference type="NCBI Taxonomy" id="1070528"/>
    <lineage>
        <taxon>unclassified sequences</taxon>
        <taxon>metagenomes</taxon>
        <taxon>organismal metagenomes</taxon>
    </lineage>
</organism>
<keyword evidence="5 7" id="KW-0472">Membrane</keyword>
<keyword evidence="6" id="KW-0456">Lyase</keyword>
<dbReference type="GO" id="GO:0000166">
    <property type="term" value="F:nucleotide binding"/>
    <property type="evidence" value="ECO:0007669"/>
    <property type="project" value="UniProtKB-KW"/>
</dbReference>
<dbReference type="InterPro" id="IPR029787">
    <property type="entry name" value="Nucleotide_cyclase"/>
</dbReference>
<dbReference type="SUPFAM" id="SSF55073">
    <property type="entry name" value="Nucleotide cyclase"/>
    <property type="match status" value="1"/>
</dbReference>
<dbReference type="EMBL" id="MN739577">
    <property type="protein sequence ID" value="QHT13848.1"/>
    <property type="molecule type" value="Genomic_DNA"/>
</dbReference>
<evidence type="ECO:0000256" key="4">
    <source>
        <dbReference type="ARBA" id="ARBA00022989"/>
    </source>
</evidence>
<dbReference type="GO" id="GO:0004016">
    <property type="term" value="F:adenylate cyclase activity"/>
    <property type="evidence" value="ECO:0007669"/>
    <property type="project" value="TreeGrafter"/>
</dbReference>
<comment type="subcellular location">
    <subcellularLocation>
        <location evidence="1">Membrane</location>
    </subcellularLocation>
</comment>
<name>A0A6C0DAG0_9ZZZZ</name>
<feature type="transmembrane region" description="Helical" evidence="7">
    <location>
        <begin position="44"/>
        <end position="66"/>
    </location>
</feature>
<dbReference type="Pfam" id="PF00211">
    <property type="entry name" value="Guanylate_cyc"/>
    <property type="match status" value="1"/>
</dbReference>
<dbReference type="GO" id="GO:0035556">
    <property type="term" value="P:intracellular signal transduction"/>
    <property type="evidence" value="ECO:0007669"/>
    <property type="project" value="InterPro"/>
</dbReference>
<keyword evidence="2 7" id="KW-0812">Transmembrane</keyword>
<dbReference type="AlphaFoldDB" id="A0A6C0DAG0"/>